<feature type="transmembrane region" description="Helical" evidence="7">
    <location>
        <begin position="188"/>
        <end position="206"/>
    </location>
</feature>
<gene>
    <name evidence="8" type="ORF">PM10SUCC1_35180</name>
</gene>
<comment type="caution">
    <text evidence="8">The sequence shown here is derived from an EMBL/GenBank/DDBJ whole genome shotgun (WGS) entry which is preliminary data.</text>
</comment>
<dbReference type="InterPro" id="IPR018383">
    <property type="entry name" value="UPF0324_pro"/>
</dbReference>
<organism evidence="8 9">
    <name type="scientific">Propionigenium maris DSM 9537</name>
    <dbReference type="NCBI Taxonomy" id="1123000"/>
    <lineage>
        <taxon>Bacteria</taxon>
        <taxon>Fusobacteriati</taxon>
        <taxon>Fusobacteriota</taxon>
        <taxon>Fusobacteriia</taxon>
        <taxon>Fusobacteriales</taxon>
        <taxon>Fusobacteriaceae</taxon>
        <taxon>Propionigenium</taxon>
    </lineage>
</organism>
<dbReference type="AlphaFoldDB" id="A0A9W6GPY0"/>
<dbReference type="PANTHER" id="PTHR30106:SF2">
    <property type="entry name" value="UPF0324 INNER MEMBRANE PROTEIN YEIH"/>
    <property type="match status" value="1"/>
</dbReference>
<keyword evidence="6 7" id="KW-0472">Membrane</keyword>
<feature type="transmembrane region" description="Helical" evidence="7">
    <location>
        <begin position="212"/>
        <end position="234"/>
    </location>
</feature>
<feature type="transmembrane region" description="Helical" evidence="7">
    <location>
        <begin position="94"/>
        <end position="118"/>
    </location>
</feature>
<comment type="subcellular location">
    <subcellularLocation>
        <location evidence="1">Cell membrane</location>
        <topology evidence="1">Multi-pass membrane protein</topology>
    </subcellularLocation>
</comment>
<feature type="transmembrane region" description="Helical" evidence="7">
    <location>
        <begin position="155"/>
        <end position="176"/>
    </location>
</feature>
<name>A0A9W6GPY0_9FUSO</name>
<dbReference type="Pfam" id="PF03601">
    <property type="entry name" value="Cons_hypoth698"/>
    <property type="match status" value="1"/>
</dbReference>
<keyword evidence="5 7" id="KW-1133">Transmembrane helix</keyword>
<keyword evidence="3" id="KW-1003">Cell membrane</keyword>
<keyword evidence="4 7" id="KW-0812">Transmembrane</keyword>
<feature type="transmembrane region" description="Helical" evidence="7">
    <location>
        <begin position="317"/>
        <end position="336"/>
    </location>
</feature>
<evidence type="ECO:0000313" key="8">
    <source>
        <dbReference type="EMBL" id="GLI58004.1"/>
    </source>
</evidence>
<evidence type="ECO:0000256" key="3">
    <source>
        <dbReference type="ARBA" id="ARBA00022475"/>
    </source>
</evidence>
<accession>A0A9W6GPY0</accession>
<evidence type="ECO:0000256" key="2">
    <source>
        <dbReference type="ARBA" id="ARBA00007977"/>
    </source>
</evidence>
<feature type="transmembrane region" description="Helical" evidence="7">
    <location>
        <begin position="255"/>
        <end position="273"/>
    </location>
</feature>
<evidence type="ECO:0000313" key="9">
    <source>
        <dbReference type="Proteomes" id="UP001144471"/>
    </source>
</evidence>
<dbReference type="RefSeq" id="WP_281837680.1">
    <property type="nucleotide sequence ID" value="NZ_BSDY01000030.1"/>
</dbReference>
<proteinExistence type="inferred from homology"/>
<protein>
    <submittedName>
        <fullName evidence="8">UPF0324 membrane protein</fullName>
    </submittedName>
</protein>
<feature type="transmembrane region" description="Helical" evidence="7">
    <location>
        <begin position="16"/>
        <end position="34"/>
    </location>
</feature>
<dbReference type="PANTHER" id="PTHR30106">
    <property type="entry name" value="INNER MEMBRANE PROTEIN YEIH-RELATED"/>
    <property type="match status" value="1"/>
</dbReference>
<evidence type="ECO:0000256" key="4">
    <source>
        <dbReference type="ARBA" id="ARBA00022692"/>
    </source>
</evidence>
<evidence type="ECO:0000256" key="5">
    <source>
        <dbReference type="ARBA" id="ARBA00022989"/>
    </source>
</evidence>
<reference evidence="8" key="1">
    <citation type="submission" date="2022-12" db="EMBL/GenBank/DDBJ databases">
        <title>Reference genome sequencing for broad-spectrum identification of bacterial and archaeal isolates by mass spectrometry.</title>
        <authorList>
            <person name="Sekiguchi Y."/>
            <person name="Tourlousse D.M."/>
        </authorList>
    </citation>
    <scope>NUCLEOTIDE SEQUENCE</scope>
    <source>
        <strain evidence="8">10succ1</strain>
    </source>
</reference>
<evidence type="ECO:0000256" key="1">
    <source>
        <dbReference type="ARBA" id="ARBA00004651"/>
    </source>
</evidence>
<dbReference type="GO" id="GO:0005886">
    <property type="term" value="C:plasma membrane"/>
    <property type="evidence" value="ECO:0007669"/>
    <property type="project" value="UniProtKB-SubCell"/>
</dbReference>
<comment type="similarity">
    <text evidence="2">Belongs to the UPF0324 family.</text>
</comment>
<evidence type="ECO:0000256" key="7">
    <source>
        <dbReference type="SAM" id="Phobius"/>
    </source>
</evidence>
<keyword evidence="9" id="KW-1185">Reference proteome</keyword>
<dbReference type="Proteomes" id="UP001144471">
    <property type="component" value="Unassembled WGS sequence"/>
</dbReference>
<dbReference type="EMBL" id="BSDY01000030">
    <property type="protein sequence ID" value="GLI58004.1"/>
    <property type="molecule type" value="Genomic_DNA"/>
</dbReference>
<sequence>MELVRSYLGSLTNRRLISEGGLFVFFIATALVCSKLSGYSMFLSSTLLCIVVGMAAGNTFLKDAEASAVQRFVGKTCLDLGVILLGAKLNFIEILGFGSSVILFVILIGLTNVVISMVTGKIMGLSKTQSAILGVGGMSCIVPAGEAVGSTKEEVGTAIGAINFSETIFLFILPTVAAAMNFTHMESAGIFTGVFHIMGYLVASSSSISQEVLNYAVVIKMARLLTFAPIVMVLGMVFKKNSGEMASAKTKVPPFIKGFIITSVVFTGISWLSPGNPVVLDTINHSSTTSTFLINAAMVAIGMKINIKSLLKKAPKVIICVGVTALIQMMIALGAVKVLF</sequence>
<evidence type="ECO:0000256" key="6">
    <source>
        <dbReference type="ARBA" id="ARBA00023136"/>
    </source>
</evidence>